<dbReference type="AlphaFoldDB" id="A0A078KT60"/>
<dbReference type="HOGENOM" id="CLU_039592_2_2_9"/>
<dbReference type="STRING" id="29343.CCDG5_1174"/>
<evidence type="ECO:0000313" key="5">
    <source>
        <dbReference type="EMBL" id="CDZ24289.1"/>
    </source>
</evidence>
<feature type="domain" description="Beta-ketoacyl-[acyl-carrier-protein] synthase III C-terminal" evidence="3">
    <location>
        <begin position="240"/>
        <end position="323"/>
    </location>
</feature>
<dbReference type="InterPro" id="IPR016039">
    <property type="entry name" value="Thiolase-like"/>
</dbReference>
<evidence type="ECO:0000259" key="4">
    <source>
        <dbReference type="Pfam" id="PF08545"/>
    </source>
</evidence>
<protein>
    <submittedName>
        <fullName evidence="5">3-oxoacyl-ACP synthase</fullName>
    </submittedName>
</protein>
<evidence type="ECO:0000256" key="1">
    <source>
        <dbReference type="ARBA" id="ARBA00022679"/>
    </source>
</evidence>
<proteinExistence type="predicted"/>
<sequence length="329" mass="37409">MLKVKLKEIAVYHGKNVVSNDIYLKHFKERGKDVEHFLKDVVGRDKRYLIDKDKENSLTMALEASKEVLKKAKLKGTDIDMIVFSSQLPEFVVPPSSYLVHAEIGGKNDCICYDMNANCAGMTIAFEQVIKYMSVSPNVKRALIVGCDYVNLIVNPENELCYGHYGDAACAIILEQTNEDCGLVGSKYDVHTEDHPYIRFPGCGFSKLFDVKDKTELMLDWKPFVVRWEHIYAENMKEVIEKAGLTINDISMFCLSQYVYKTIKYFREVLGITADKSIYIGNKYGYTGTTSPFIALYEAINKGMVKRGDYILFWTVGAGSQNITILFKY</sequence>
<dbReference type="Proteomes" id="UP000032431">
    <property type="component" value="Chromosome I"/>
</dbReference>
<dbReference type="InterPro" id="IPR013747">
    <property type="entry name" value="ACP_syn_III_C"/>
</dbReference>
<dbReference type="Pfam" id="PF08545">
    <property type="entry name" value="ACP_syn_III"/>
    <property type="match status" value="1"/>
</dbReference>
<evidence type="ECO:0000256" key="2">
    <source>
        <dbReference type="ARBA" id="ARBA00023315"/>
    </source>
</evidence>
<organism evidence="5 6">
    <name type="scientific">[Clostridium] cellulosi</name>
    <dbReference type="NCBI Taxonomy" id="29343"/>
    <lineage>
        <taxon>Bacteria</taxon>
        <taxon>Bacillati</taxon>
        <taxon>Bacillota</taxon>
        <taxon>Clostridia</taxon>
        <taxon>Eubacteriales</taxon>
        <taxon>Oscillospiraceae</taxon>
        <taxon>Oscillospiraceae incertae sedis</taxon>
    </lineage>
</organism>
<keyword evidence="6" id="KW-1185">Reference proteome</keyword>
<accession>A0A078KT60</accession>
<dbReference type="EMBL" id="LM995447">
    <property type="protein sequence ID" value="CDZ24289.1"/>
    <property type="molecule type" value="Genomic_DNA"/>
</dbReference>
<feature type="domain" description="Beta-ketoacyl-[acyl-carrier-protein] synthase III N-terminal" evidence="4">
    <location>
        <begin position="113"/>
        <end position="187"/>
    </location>
</feature>
<dbReference type="KEGG" id="ccel:CCDG5_1174"/>
<dbReference type="OrthoDB" id="1704808at2"/>
<dbReference type="PANTHER" id="PTHR34069">
    <property type="entry name" value="3-OXOACYL-[ACYL-CARRIER-PROTEIN] SYNTHASE 3"/>
    <property type="match status" value="1"/>
</dbReference>
<evidence type="ECO:0000259" key="3">
    <source>
        <dbReference type="Pfam" id="PF08541"/>
    </source>
</evidence>
<dbReference type="GO" id="GO:0006633">
    <property type="term" value="P:fatty acid biosynthetic process"/>
    <property type="evidence" value="ECO:0007669"/>
    <property type="project" value="InterPro"/>
</dbReference>
<dbReference type="GO" id="GO:0044550">
    <property type="term" value="P:secondary metabolite biosynthetic process"/>
    <property type="evidence" value="ECO:0007669"/>
    <property type="project" value="TreeGrafter"/>
</dbReference>
<keyword evidence="1" id="KW-0808">Transferase</keyword>
<dbReference type="Pfam" id="PF08541">
    <property type="entry name" value="ACP_syn_III_C"/>
    <property type="match status" value="1"/>
</dbReference>
<name>A0A078KT60_9FIRM</name>
<keyword evidence="2" id="KW-0012">Acyltransferase</keyword>
<dbReference type="InterPro" id="IPR013751">
    <property type="entry name" value="ACP_syn_III_N"/>
</dbReference>
<dbReference type="GO" id="GO:0004315">
    <property type="term" value="F:3-oxoacyl-[acyl-carrier-protein] synthase activity"/>
    <property type="evidence" value="ECO:0007669"/>
    <property type="project" value="InterPro"/>
</dbReference>
<dbReference type="PATRIC" id="fig|29343.3.peg.1231"/>
<dbReference type="PANTHER" id="PTHR34069:SF2">
    <property type="entry name" value="BETA-KETOACYL-[ACYL-CARRIER-PROTEIN] SYNTHASE III"/>
    <property type="match status" value="1"/>
</dbReference>
<gene>
    <name evidence="5" type="ORF">CCDG5_1174</name>
</gene>
<dbReference type="Gene3D" id="3.40.47.10">
    <property type="match status" value="1"/>
</dbReference>
<evidence type="ECO:0000313" key="6">
    <source>
        <dbReference type="Proteomes" id="UP000032431"/>
    </source>
</evidence>
<reference evidence="6" key="1">
    <citation type="submission" date="2014-07" db="EMBL/GenBank/DDBJ databases">
        <authorList>
            <person name="Wibberg D."/>
        </authorList>
    </citation>
    <scope>NUCLEOTIDE SEQUENCE [LARGE SCALE GENOMIC DNA]</scope>
    <source>
        <strain evidence="6">DG5</strain>
    </source>
</reference>
<dbReference type="SUPFAM" id="SSF53901">
    <property type="entry name" value="Thiolase-like"/>
    <property type="match status" value="1"/>
</dbReference>